<dbReference type="Proteomes" id="UP000646365">
    <property type="component" value="Unassembled WGS sequence"/>
</dbReference>
<evidence type="ECO:0000259" key="12">
    <source>
        <dbReference type="PROSITE" id="PS50109"/>
    </source>
</evidence>
<dbReference type="CDD" id="cd00082">
    <property type="entry name" value="HisKA"/>
    <property type="match status" value="1"/>
</dbReference>
<evidence type="ECO:0000313" key="14">
    <source>
        <dbReference type="EMBL" id="GGF22061.1"/>
    </source>
</evidence>
<dbReference type="SUPFAM" id="SSF55785">
    <property type="entry name" value="PYP-like sensor domain (PAS domain)"/>
    <property type="match status" value="2"/>
</dbReference>
<dbReference type="Pfam" id="PF08448">
    <property type="entry name" value="PAS_4"/>
    <property type="match status" value="1"/>
</dbReference>
<comment type="subcellular location">
    <subcellularLocation>
        <location evidence="2">Cell membrane</location>
    </subcellularLocation>
</comment>
<dbReference type="GO" id="GO:0009927">
    <property type="term" value="F:histidine phosphotransfer kinase activity"/>
    <property type="evidence" value="ECO:0007669"/>
    <property type="project" value="TreeGrafter"/>
</dbReference>
<dbReference type="InterPro" id="IPR003661">
    <property type="entry name" value="HisK_dim/P_dom"/>
</dbReference>
<reference evidence="14" key="2">
    <citation type="submission" date="2020-09" db="EMBL/GenBank/DDBJ databases">
        <authorList>
            <person name="Sun Q."/>
            <person name="Zhou Y."/>
        </authorList>
    </citation>
    <scope>NUCLEOTIDE SEQUENCE</scope>
    <source>
        <strain evidence="14">CGMCC 1.15725</strain>
    </source>
</reference>
<dbReference type="GO" id="GO:0005524">
    <property type="term" value="F:ATP binding"/>
    <property type="evidence" value="ECO:0007669"/>
    <property type="project" value="UniProtKB-KW"/>
</dbReference>
<dbReference type="InterPro" id="IPR003594">
    <property type="entry name" value="HATPase_dom"/>
</dbReference>
<keyword evidence="10" id="KW-0902">Two-component regulatory system</keyword>
<dbReference type="InterPro" id="IPR036890">
    <property type="entry name" value="HATPase_C_sf"/>
</dbReference>
<dbReference type="PRINTS" id="PR00344">
    <property type="entry name" value="BCTRLSENSOR"/>
</dbReference>
<evidence type="ECO:0000256" key="2">
    <source>
        <dbReference type="ARBA" id="ARBA00004236"/>
    </source>
</evidence>
<comment type="catalytic activity">
    <reaction evidence="1">
        <text>ATP + protein L-histidine = ADP + protein N-phospho-L-histidine.</text>
        <dbReference type="EC" id="2.7.13.3"/>
    </reaction>
</comment>
<dbReference type="CDD" id="cd00130">
    <property type="entry name" value="PAS"/>
    <property type="match status" value="1"/>
</dbReference>
<evidence type="ECO:0000256" key="6">
    <source>
        <dbReference type="ARBA" id="ARBA00022679"/>
    </source>
</evidence>
<dbReference type="FunFam" id="1.10.287.130:FF:000038">
    <property type="entry name" value="Sensory transduction histidine kinase"/>
    <property type="match status" value="1"/>
</dbReference>
<dbReference type="SUPFAM" id="SSF55874">
    <property type="entry name" value="ATPase domain of HSP90 chaperone/DNA topoisomerase II/histidine kinase"/>
    <property type="match status" value="1"/>
</dbReference>
<dbReference type="AlphaFoldDB" id="A0A8J2YUA4"/>
<evidence type="ECO:0000256" key="10">
    <source>
        <dbReference type="ARBA" id="ARBA00023012"/>
    </source>
</evidence>
<keyword evidence="9" id="KW-0067">ATP-binding</keyword>
<dbReference type="InterPro" id="IPR001610">
    <property type="entry name" value="PAC"/>
</dbReference>
<dbReference type="CDD" id="cd16922">
    <property type="entry name" value="HATPase_EvgS-ArcB-TorS-like"/>
    <property type="match status" value="1"/>
</dbReference>
<keyword evidence="8" id="KW-0418">Kinase</keyword>
<protein>
    <recommendedName>
        <fullName evidence="3">histidine kinase</fullName>
        <ecNumber evidence="3">2.7.13.3</ecNumber>
    </recommendedName>
</protein>
<evidence type="ECO:0000256" key="4">
    <source>
        <dbReference type="ARBA" id="ARBA00022475"/>
    </source>
</evidence>
<dbReference type="Pfam" id="PF00512">
    <property type="entry name" value="HisKA"/>
    <property type="match status" value="1"/>
</dbReference>
<proteinExistence type="predicted"/>
<dbReference type="PROSITE" id="PS50112">
    <property type="entry name" value="PAS"/>
    <property type="match status" value="1"/>
</dbReference>
<dbReference type="EMBL" id="BMJQ01000007">
    <property type="protein sequence ID" value="GGF22061.1"/>
    <property type="molecule type" value="Genomic_DNA"/>
</dbReference>
<evidence type="ECO:0000256" key="8">
    <source>
        <dbReference type="ARBA" id="ARBA00022777"/>
    </source>
</evidence>
<evidence type="ECO:0000313" key="15">
    <source>
        <dbReference type="Proteomes" id="UP000646365"/>
    </source>
</evidence>
<dbReference type="PANTHER" id="PTHR43047">
    <property type="entry name" value="TWO-COMPONENT HISTIDINE PROTEIN KINASE"/>
    <property type="match status" value="1"/>
</dbReference>
<name>A0A8J2YUA4_9PROT</name>
<dbReference type="GO" id="GO:0000155">
    <property type="term" value="F:phosphorelay sensor kinase activity"/>
    <property type="evidence" value="ECO:0007669"/>
    <property type="project" value="InterPro"/>
</dbReference>
<evidence type="ECO:0000256" key="5">
    <source>
        <dbReference type="ARBA" id="ARBA00022553"/>
    </source>
</evidence>
<dbReference type="SMART" id="SM00086">
    <property type="entry name" value="PAC"/>
    <property type="match status" value="1"/>
</dbReference>
<keyword evidence="6" id="KW-0808">Transferase</keyword>
<dbReference type="InterPro" id="IPR013656">
    <property type="entry name" value="PAS_4"/>
</dbReference>
<comment type="caution">
    <text evidence="14">The sequence shown here is derived from an EMBL/GenBank/DDBJ whole genome shotgun (WGS) entry which is preliminary data.</text>
</comment>
<dbReference type="GO" id="GO:0005886">
    <property type="term" value="C:plasma membrane"/>
    <property type="evidence" value="ECO:0007669"/>
    <property type="project" value="UniProtKB-SubCell"/>
</dbReference>
<dbReference type="RefSeq" id="WP_189047146.1">
    <property type="nucleotide sequence ID" value="NZ_BMJQ01000007.1"/>
</dbReference>
<dbReference type="Gene3D" id="3.30.450.20">
    <property type="entry name" value="PAS domain"/>
    <property type="match status" value="2"/>
</dbReference>
<feature type="domain" description="Histidine kinase" evidence="12">
    <location>
        <begin position="425"/>
        <end position="645"/>
    </location>
</feature>
<dbReference type="InterPro" id="IPR035965">
    <property type="entry name" value="PAS-like_dom_sf"/>
</dbReference>
<evidence type="ECO:0000256" key="11">
    <source>
        <dbReference type="ARBA" id="ARBA00023136"/>
    </source>
</evidence>
<dbReference type="PANTHER" id="PTHR43047:SF72">
    <property type="entry name" value="OSMOSENSING HISTIDINE PROTEIN KINASE SLN1"/>
    <property type="match status" value="1"/>
</dbReference>
<dbReference type="Pfam" id="PF12860">
    <property type="entry name" value="PAS_7"/>
    <property type="match status" value="1"/>
</dbReference>
<dbReference type="Gene3D" id="3.30.565.10">
    <property type="entry name" value="Histidine kinase-like ATPase, C-terminal domain"/>
    <property type="match status" value="1"/>
</dbReference>
<keyword evidence="15" id="KW-1185">Reference proteome</keyword>
<dbReference type="InterPro" id="IPR005467">
    <property type="entry name" value="His_kinase_dom"/>
</dbReference>
<dbReference type="SMART" id="SM00091">
    <property type="entry name" value="PAS"/>
    <property type="match status" value="2"/>
</dbReference>
<accession>A0A8J2YUA4</accession>
<feature type="domain" description="PAS" evidence="13">
    <location>
        <begin position="153"/>
        <end position="201"/>
    </location>
</feature>
<organism evidence="14 15">
    <name type="scientific">Aliidongia dinghuensis</name>
    <dbReference type="NCBI Taxonomy" id="1867774"/>
    <lineage>
        <taxon>Bacteria</taxon>
        <taxon>Pseudomonadati</taxon>
        <taxon>Pseudomonadota</taxon>
        <taxon>Alphaproteobacteria</taxon>
        <taxon>Rhodospirillales</taxon>
        <taxon>Dongiaceae</taxon>
        <taxon>Aliidongia</taxon>
    </lineage>
</organism>
<dbReference type="EC" id="2.7.13.3" evidence="3"/>
<dbReference type="InterPro" id="IPR036097">
    <property type="entry name" value="HisK_dim/P_sf"/>
</dbReference>
<evidence type="ECO:0000256" key="1">
    <source>
        <dbReference type="ARBA" id="ARBA00000085"/>
    </source>
</evidence>
<dbReference type="NCBIfam" id="TIGR00229">
    <property type="entry name" value="sensory_box"/>
    <property type="match status" value="1"/>
</dbReference>
<dbReference type="SMART" id="SM00387">
    <property type="entry name" value="HATPase_c"/>
    <property type="match status" value="1"/>
</dbReference>
<evidence type="ECO:0000259" key="13">
    <source>
        <dbReference type="PROSITE" id="PS50112"/>
    </source>
</evidence>
<dbReference type="InterPro" id="IPR004358">
    <property type="entry name" value="Sig_transdc_His_kin-like_C"/>
</dbReference>
<evidence type="ECO:0000256" key="7">
    <source>
        <dbReference type="ARBA" id="ARBA00022741"/>
    </source>
</evidence>
<dbReference type="SUPFAM" id="SSF47384">
    <property type="entry name" value="Homodimeric domain of signal transducing histidine kinase"/>
    <property type="match status" value="1"/>
</dbReference>
<dbReference type="Pfam" id="PF02518">
    <property type="entry name" value="HATPase_c"/>
    <property type="match status" value="1"/>
</dbReference>
<keyword evidence="5" id="KW-0597">Phosphoprotein</keyword>
<keyword evidence="4" id="KW-1003">Cell membrane</keyword>
<reference evidence="14" key="1">
    <citation type="journal article" date="2014" name="Int. J. Syst. Evol. Microbiol.">
        <title>Complete genome sequence of Corynebacterium casei LMG S-19264T (=DSM 44701T), isolated from a smear-ripened cheese.</title>
        <authorList>
            <consortium name="US DOE Joint Genome Institute (JGI-PGF)"/>
            <person name="Walter F."/>
            <person name="Albersmeier A."/>
            <person name="Kalinowski J."/>
            <person name="Ruckert C."/>
        </authorList>
    </citation>
    <scope>NUCLEOTIDE SEQUENCE</scope>
    <source>
        <strain evidence="14">CGMCC 1.15725</strain>
    </source>
</reference>
<keyword evidence="7" id="KW-0547">Nucleotide-binding</keyword>
<dbReference type="PROSITE" id="PS50109">
    <property type="entry name" value="HIS_KIN"/>
    <property type="match status" value="1"/>
</dbReference>
<dbReference type="SMART" id="SM00388">
    <property type="entry name" value="HisKA"/>
    <property type="match status" value="1"/>
</dbReference>
<dbReference type="Gene3D" id="1.10.287.130">
    <property type="match status" value="1"/>
</dbReference>
<evidence type="ECO:0000256" key="9">
    <source>
        <dbReference type="ARBA" id="ARBA00022840"/>
    </source>
</evidence>
<dbReference type="InterPro" id="IPR000014">
    <property type="entry name" value="PAS"/>
</dbReference>
<evidence type="ECO:0000256" key="3">
    <source>
        <dbReference type="ARBA" id="ARBA00012438"/>
    </source>
</evidence>
<dbReference type="FunFam" id="3.30.565.10:FF:000023">
    <property type="entry name" value="PAS domain-containing sensor histidine kinase"/>
    <property type="match status" value="1"/>
</dbReference>
<keyword evidence="11" id="KW-0472">Membrane</keyword>
<gene>
    <name evidence="14" type="ORF">GCM10011611_30180</name>
</gene>
<sequence length="661" mass="72344">MSSLPRAEEKPLRAPAEPVAAAAESLDRLDAACRDVLDLVGLDFLARGGAILVTDPMGRVLWSNLAWRDLAQRLVPRADAAVLPPWPLAEVIRGLARGITHLREDAIETATGRETICSEHWGAFRADGTLVGIASAVSESSLTGRLKQQLAAAEDRLDDVARLVSDWIWETGPDLVLTAVSSRVNELLGFHPRELIGRHLLDLGRFVDDQGEPALSPLEALQPRPFRDKPFLMRHANGSERHCRMAGLPVFDPETGRFHGFRGTNRDVTAEAMALGMVAQSRTQLTQAIDSISDGFALFDNNERLLLCNQRFLAMYPRSAKRIHVGETFRTIVETSFECGDLADSDAARRLMAITLTDRARALGSIEYELADGRWIRATDRMTGDGSIVSIRTDITELKRREHALFEAKEVAESANRAKSEFLANISHELRTPLNAIIGFSELIIAETMGPIAKPYKEYLQDVLNSGRHLLEVINDILDLAKAEAGQLDLNEEALDLKSLIDGVVRLMRERAMRNGLRLSTTVAPGLPPFRADPRKLRQILLNLISNAVKFTPAGGSVDVDAVCTADGDLRLSVIDTGIGIASEDIAVALKPFGQVDGTLSRKYEGTGLGLPLTRAMVELHNGEIRIESELDRGTTVTILLPAERFDLWDDGAAVEPPLSG</sequence>